<protein>
    <submittedName>
        <fullName evidence="2">Uncharacterized protein</fullName>
    </submittedName>
</protein>
<organism evidence="2 3">
    <name type="scientific">Pseudomonas laurylsulfatiphila</name>
    <dbReference type="NCBI Taxonomy" id="2011015"/>
    <lineage>
        <taxon>Bacteria</taxon>
        <taxon>Pseudomonadati</taxon>
        <taxon>Pseudomonadota</taxon>
        <taxon>Gammaproteobacteria</taxon>
        <taxon>Pseudomonadales</taxon>
        <taxon>Pseudomonadaceae</taxon>
        <taxon>Pseudomonas</taxon>
    </lineage>
</organism>
<dbReference type="RefSeq" id="WP_104449951.1">
    <property type="nucleotide sequence ID" value="NZ_NIRS01000004.1"/>
</dbReference>
<feature type="region of interest" description="Disordered" evidence="1">
    <location>
        <begin position="386"/>
        <end position="406"/>
    </location>
</feature>
<comment type="caution">
    <text evidence="2">The sequence shown here is derived from an EMBL/GenBank/DDBJ whole genome shotgun (WGS) entry which is preliminary data.</text>
</comment>
<dbReference type="AlphaFoldDB" id="A0A2S6FL03"/>
<evidence type="ECO:0000256" key="1">
    <source>
        <dbReference type="SAM" id="MobiDB-lite"/>
    </source>
</evidence>
<gene>
    <name evidence="2" type="ORF">CD175_18045</name>
</gene>
<name>A0A2S6FL03_9PSED</name>
<accession>A0A2S6FL03</accession>
<sequence>MSTFNKLSAQQQRLLDYKAMLRGRRIEDDFPPPEPMPNKLLPETDDDPGNQVPKSEQGLAMTFRVQKFADYDLNDGREVTMQLMLGDTDDDKVGTPLTGIRPLDESWFDQRITLPAGYTDKAGEHKVWIFLTVRFNVSRSKKFILQVDTQSPRPTVETVVPDRIKNEGITAEYFDSSSHVLLSYPGNYGDAKIGDVIEFMLAEYNASGAVDLDTARLIGTAVRSTPVTPLQTTNLTKAFLESGGDEGKRAIFVYATDRKGNKSVASPPVEVDVSLIPAPKNQTITVALHDDNNLILLADAQTPVGAEFNYDNFQVGDQIRVSIDGQPLGDIPVGSVPFDLQLTYKQLFNGDLGLKTIDLEWQVRRNNKFYPPNTPAKKELNVDLRKPGMPVDPDKPGTPGSTDPRLQPVTVLGANRLEPNKLGKLDAENGAFVIVPIYEGHKAKDQIQLRYMNVDVLEGEGGVVTLDGSETNETVLEMRIPGEIIKAVGNNDNAFADYTISHEDVNETVARAPRQTVEVRIVPGVMVEPDFVVYGNGGDGPELHCGSLVVDPDTARKAVEVKFSGDTRLKGVDVKFYVQGYENAKEDGTGKNIPGDIILDAAAMVEKTPDEDEASTGFSVFFPWQVFDKIRDGWCTLHCSAKLDGYTTPSDPKWFRVGMFNPGNGEFCNLTQ</sequence>
<dbReference type="EMBL" id="NIRS01000004">
    <property type="protein sequence ID" value="PPK38139.1"/>
    <property type="molecule type" value="Genomic_DNA"/>
</dbReference>
<keyword evidence="3" id="KW-1185">Reference proteome</keyword>
<dbReference type="Proteomes" id="UP000238541">
    <property type="component" value="Unassembled WGS sequence"/>
</dbReference>
<proteinExistence type="predicted"/>
<reference evidence="3" key="1">
    <citation type="submission" date="2017-06" db="EMBL/GenBank/DDBJ databases">
        <authorList>
            <person name="Furmanczyk E.M."/>
        </authorList>
    </citation>
    <scope>NUCLEOTIDE SEQUENCE [LARGE SCALE GENOMIC DNA]</scope>
    <source>
        <strain evidence="3">AP3_16</strain>
    </source>
</reference>
<feature type="region of interest" description="Disordered" evidence="1">
    <location>
        <begin position="24"/>
        <end position="55"/>
    </location>
</feature>
<evidence type="ECO:0000313" key="3">
    <source>
        <dbReference type="Proteomes" id="UP000238541"/>
    </source>
</evidence>
<evidence type="ECO:0000313" key="2">
    <source>
        <dbReference type="EMBL" id="PPK38139.1"/>
    </source>
</evidence>